<feature type="domain" description="SF3 helicase" evidence="18">
    <location>
        <begin position="411"/>
        <end position="561"/>
    </location>
</feature>
<evidence type="ECO:0000256" key="14">
    <source>
        <dbReference type="ARBA" id="ARBA00093297"/>
    </source>
</evidence>
<comment type="catalytic activity">
    <reaction evidence="12 15">
        <text>Couples ATP hydrolysis with the unwinding of duplex DNA by translocating in the 3'-5' direction.</text>
        <dbReference type="EC" id="5.6.2.4"/>
    </reaction>
</comment>
<feature type="modified residue" description="Phosphoserine; by host" evidence="15">
    <location>
        <position position="83"/>
    </location>
</feature>
<keyword evidence="2 15" id="KW-0244">Early protein</keyword>
<evidence type="ECO:0000256" key="11">
    <source>
        <dbReference type="ARBA" id="ARBA00023235"/>
    </source>
</evidence>
<comment type="subcellular location">
    <subcellularLocation>
        <location evidence="1 15">Host nucleus</location>
    </subcellularLocation>
</comment>
<evidence type="ECO:0000256" key="6">
    <source>
        <dbReference type="ARBA" id="ARBA00022741"/>
    </source>
</evidence>
<dbReference type="HAMAP" id="MF_04000">
    <property type="entry name" value="PPV_E1"/>
    <property type="match status" value="1"/>
</dbReference>
<dbReference type="EMBL" id="JF755418">
    <property type="protein sequence ID" value="AEM05818.1"/>
    <property type="molecule type" value="Genomic_DNA"/>
</dbReference>
<feature type="compositionally biased region" description="Acidic residues" evidence="17">
    <location>
        <begin position="18"/>
        <end position="33"/>
    </location>
</feature>
<dbReference type="InterPro" id="IPR016393">
    <property type="entry name" value="Rep_E1_papillomaV"/>
</dbReference>
<evidence type="ECO:0000256" key="8">
    <source>
        <dbReference type="ARBA" id="ARBA00022806"/>
    </source>
</evidence>
<comment type="function">
    <text evidence="14 15">ATP-dependent DNA 3'-5' helicase required for initiation of viral DNA replication. It forms a complex with the viral E2 protein. The E1-E2 complex binds to the replication origin which contains binding sites for both proteins. During the initial step, a dimer of E1 interacts with a dimer of protein E2 leading to a complex that binds the viral origin of replication with high specificity. Then, a second dimer of E1 displaces the E2 dimer in an ATP-dependent manner to form the E1 tetramer. Following this, two E1 monomers are added to each half of the site, which results in the formation of two E1 trimers on the viral ori. Subsequently, two hexamers will be created. The double hexamer acts as a bi-directional helicase machinery and unwinds the viral DNA and then recruits the host DNA polymerase to start replication.</text>
</comment>
<dbReference type="Gene3D" id="1.10.10.510">
    <property type="entry name" value="Zinc finger, large T-antigen D1 domain"/>
    <property type="match status" value="1"/>
</dbReference>
<dbReference type="GO" id="GO:0043138">
    <property type="term" value="F:3'-5' DNA helicase activity"/>
    <property type="evidence" value="ECO:0007669"/>
    <property type="project" value="UniProtKB-UniRule"/>
</dbReference>
<keyword evidence="15" id="KW-0832">Ubl conjugation</keyword>
<evidence type="ECO:0000256" key="15">
    <source>
        <dbReference type="HAMAP-Rule" id="MF_04000"/>
    </source>
</evidence>
<evidence type="ECO:0000256" key="10">
    <source>
        <dbReference type="ARBA" id="ARBA00023125"/>
    </source>
</evidence>
<comment type="subunit">
    <text evidence="15">Can form hexamers. Interacts with E2 protein; this interaction increases E1 DNA binding specificity. Interacts with host DNA polymerase subunit POLA2. Interacts with host single stranded DNA-binding protein RPA1. Interacts with host TOP1; this interaction stimulates the enzymatic activity of TOP1.</text>
</comment>
<name>G1C9I5_9PAPI</name>
<gene>
    <name evidence="15" type="primary">E1</name>
</gene>
<dbReference type="PROSITE" id="PS51206">
    <property type="entry name" value="SF3_HELICASE_1"/>
    <property type="match status" value="1"/>
</dbReference>
<evidence type="ECO:0000256" key="12">
    <source>
        <dbReference type="ARBA" id="ARBA00034617"/>
    </source>
</evidence>
<comment type="similarity">
    <text evidence="15 16">Belongs to the papillomaviridae E1 protein family.</text>
</comment>
<keyword evidence="4 15" id="KW-1048">Host nucleus</keyword>
<dbReference type="OrthoDB" id="4795at10239"/>
<keyword evidence="15" id="KW-1017">Isopeptide bond</keyword>
<keyword evidence="7 15" id="KW-0378">Hydrolase</keyword>
<evidence type="ECO:0000256" key="4">
    <source>
        <dbReference type="ARBA" id="ARBA00022562"/>
    </source>
</evidence>
<dbReference type="InterPro" id="IPR046832">
    <property type="entry name" value="PPV_E1_DBD"/>
</dbReference>
<dbReference type="GO" id="GO:0042025">
    <property type="term" value="C:host cell nucleus"/>
    <property type="evidence" value="ECO:0007669"/>
    <property type="project" value="UniProtKB-SubCell"/>
</dbReference>
<comment type="PTM">
    <text evidence="15">Sumoylated.</text>
</comment>
<keyword evidence="8 15" id="KW-0347">Helicase</keyword>
<dbReference type="InterPro" id="IPR014000">
    <property type="entry name" value="PPV_DNA_helicase_E1_N"/>
</dbReference>
<dbReference type="EC" id="5.6.2.4" evidence="15 16"/>
<reference evidence="19 20" key="1">
    <citation type="journal article" date="2011" name="PLoS Pathog.">
        <title>The fecal viral flora of wild rodents.</title>
        <authorList>
            <person name="Phan T.G."/>
            <person name="Kapusinszky B."/>
            <person name="Wang C."/>
            <person name="Rose R.K."/>
            <person name="Lipton H.L."/>
            <person name="Delwart E.L."/>
        </authorList>
    </citation>
    <scope>NUCLEOTIDE SEQUENCE [LARGE SCALE GENOMIC DNA]</scope>
    <source>
        <strain evidence="19">M-14 PmPV1</strain>
    </source>
</reference>
<feature type="region of interest" description="Disordered" evidence="17">
    <location>
        <begin position="583"/>
        <end position="609"/>
    </location>
</feature>
<dbReference type="Gene3D" id="3.40.1310.10">
    <property type="match status" value="1"/>
</dbReference>
<dbReference type="InterPro" id="IPR014015">
    <property type="entry name" value="Helicase_SF3_DNA-vir"/>
</dbReference>
<dbReference type="PIRSF" id="PIRSF003383">
    <property type="entry name" value="Rep_E1_papillomaV"/>
    <property type="match status" value="1"/>
</dbReference>
<comment type="PTM">
    <text evidence="15">Phosphorylated.</text>
</comment>
<feature type="cross-link" description="Glycyl lysine isopeptide (Lys-Gly) (interchain with G-Cter in SUMO)" evidence="15">
    <location>
        <position position="518"/>
    </location>
</feature>
<dbReference type="GO" id="GO:0005524">
    <property type="term" value="F:ATP binding"/>
    <property type="evidence" value="ECO:0007669"/>
    <property type="project" value="UniProtKB-UniRule"/>
</dbReference>
<keyword evidence="10 15" id="KW-0238">DNA-binding</keyword>
<dbReference type="InterPro" id="IPR001177">
    <property type="entry name" value="PPV_DNA_helicase_E1_C"/>
</dbReference>
<evidence type="ECO:0000256" key="9">
    <source>
        <dbReference type="ARBA" id="ARBA00022840"/>
    </source>
</evidence>
<dbReference type="Gene3D" id="3.40.50.300">
    <property type="entry name" value="P-loop containing nucleotide triphosphate hydrolases"/>
    <property type="match status" value="1"/>
</dbReference>
<dbReference type="GO" id="GO:0006260">
    <property type="term" value="P:DNA replication"/>
    <property type="evidence" value="ECO:0007669"/>
    <property type="project" value="UniProtKB-UniRule"/>
</dbReference>
<evidence type="ECO:0000256" key="7">
    <source>
        <dbReference type="ARBA" id="ARBA00022801"/>
    </source>
</evidence>
<proteinExistence type="inferred from homology"/>
<evidence type="ECO:0000259" key="18">
    <source>
        <dbReference type="PROSITE" id="PS51206"/>
    </source>
</evidence>
<evidence type="ECO:0000313" key="20">
    <source>
        <dbReference type="Proteomes" id="UP000150093"/>
    </source>
</evidence>
<feature type="region of interest" description="Disordered" evidence="17">
    <location>
        <begin position="16"/>
        <end position="42"/>
    </location>
</feature>
<evidence type="ECO:0000256" key="16">
    <source>
        <dbReference type="PIRNR" id="PIRNR003383"/>
    </source>
</evidence>
<dbReference type="InterPro" id="IPR037102">
    <property type="entry name" value="Znf_lg_T-Ag_D1_dom_sf"/>
</dbReference>
<keyword evidence="6 15" id="KW-0547">Nucleotide-binding</keyword>
<organism evidence="19 20">
    <name type="scientific">Peromyscus papillomavirus 1</name>
    <dbReference type="NCBI Taxonomy" id="1074206"/>
    <lineage>
        <taxon>Viruses</taxon>
        <taxon>Monodnaviria</taxon>
        <taxon>Shotokuvirae</taxon>
        <taxon>Cossaviricota</taxon>
        <taxon>Papovaviricetes</taxon>
        <taxon>Zurhausenvirales</taxon>
        <taxon>Papillomaviridae</taxon>
        <taxon>Firstpapillomavirinae</taxon>
        <taxon>Iotapapillomavirus</taxon>
        <taxon>Iotapapillomavirus 2</taxon>
    </lineage>
</organism>
<evidence type="ECO:0000256" key="1">
    <source>
        <dbReference type="ARBA" id="ARBA00004147"/>
    </source>
</evidence>
<accession>G1C9I5</accession>
<sequence length="609" mass="69360">MVDRLEEGTGEGCSWFMDEAECSDGSSDEEEDGNNTFDSVDSISGFIDDERQFQGNTRGLYQMQGKEEAVRHIQLLKRKLLSSPESSQTRPDVDLSPRLNAISLSPRKRPEKRRLFISQQDSGNETACSIEDTYQVVGDSAVAVSDRGHNDNLGILRASNRIACMLGVFKDVYGVGFKELTREYKSNRTCNPDWVVMAYGIREQVLEEGRKALHVHCDYVFQQYRPSEKGPVALMMLRFHHGKCRDTLTKQICQIFHIDPLLCIMNPPRVQSVPAALYWYKSSLSPATHIHGVTPEWIQRQTMVSAAVAGEEAKFDLSVMVQWAYDNDYNEESTIAFEYAKRADEDQNANAWLSSNAQAKHLKDCATMVRHYKRAEMKTLSMSKWVWRCCREVEEEGDWKPISIFLRSQGVEVIAFLTAMRAWLKGVPKKNCIVISGPPNTGKSVFCMSLMSFLKGRVISYANSKSHFWMQPITEAKVVLLDDATRSTWDYVDTYLRNALDGNPVSVDCKYKAPIQTKCPPMLITTNEDVATNDRWRYLHSRIQVFYFRTPMPVDARGQAQFTFNNSHWKSFFKRLQRPLDLSEDEGEDNNGEPGVPFKCSARGADVHV</sequence>
<dbReference type="InterPro" id="IPR027417">
    <property type="entry name" value="P-loop_NTPase"/>
</dbReference>
<comment type="caution">
    <text evidence="15">Lacks conserved residue(s) required for the propagation of feature annotation.</text>
</comment>
<evidence type="ECO:0000256" key="17">
    <source>
        <dbReference type="SAM" id="MobiDB-lite"/>
    </source>
</evidence>
<evidence type="ECO:0000313" key="19">
    <source>
        <dbReference type="EMBL" id="AEM05818.1"/>
    </source>
</evidence>
<dbReference type="SUPFAM" id="SSF52540">
    <property type="entry name" value="P-loop containing nucleoside triphosphate hydrolases"/>
    <property type="match status" value="1"/>
</dbReference>
<keyword evidence="5 15" id="KW-0235">DNA replication</keyword>
<dbReference type="Pfam" id="PF00519">
    <property type="entry name" value="PPV_E1_C"/>
    <property type="match status" value="1"/>
</dbReference>
<dbReference type="Proteomes" id="UP000150093">
    <property type="component" value="Segment"/>
</dbReference>
<dbReference type="GO" id="GO:0003677">
    <property type="term" value="F:DNA binding"/>
    <property type="evidence" value="ECO:0007669"/>
    <property type="project" value="UniProtKB-UniRule"/>
</dbReference>
<keyword evidence="20" id="KW-1185">Reference proteome</keyword>
<keyword evidence="11 15" id="KW-0413">Isomerase</keyword>
<feature type="binding site" evidence="15">
    <location>
        <begin position="437"/>
        <end position="444"/>
    </location>
    <ligand>
        <name>ATP</name>
        <dbReference type="ChEBI" id="CHEBI:30616"/>
    </ligand>
</feature>
<protein>
    <recommendedName>
        <fullName evidence="15 16">Replication protein E1</fullName>
        <ecNumber evidence="15 16">5.6.2.4</ecNumber>
    </recommendedName>
    <alternativeName>
        <fullName evidence="15">ATP-dependent helicase E1</fullName>
    </alternativeName>
    <alternativeName>
        <fullName evidence="15">DNA 3'-5' helicase E1</fullName>
    </alternativeName>
</protein>
<feature type="short sequence motif" description="Nuclear export signal" evidence="15">
    <location>
        <begin position="95"/>
        <end position="104"/>
    </location>
</feature>
<dbReference type="InterPro" id="IPR046935">
    <property type="entry name" value="PPV_E1_DBD_sf"/>
</dbReference>
<comment type="function">
    <text evidence="16">ATP-dependent DNA helicase required for initiation of viral DNA replication. It forms a complex with the viral E2 protein. The E1-E2 complex binds to the replication origin which contains binding sites for both proteins.</text>
</comment>
<feature type="modified residue" description="Phosphoserine; by host" evidence="15">
    <location>
        <position position="87"/>
    </location>
</feature>
<dbReference type="GO" id="GO:0016887">
    <property type="term" value="F:ATP hydrolysis activity"/>
    <property type="evidence" value="ECO:0007669"/>
    <property type="project" value="RHEA"/>
</dbReference>
<evidence type="ECO:0000256" key="2">
    <source>
        <dbReference type="ARBA" id="ARBA00022518"/>
    </source>
</evidence>
<evidence type="ECO:0000256" key="13">
    <source>
        <dbReference type="ARBA" id="ARBA00048988"/>
    </source>
</evidence>
<feature type="short sequence motif" description="Nuclear localization signal" evidence="15">
    <location>
        <begin position="77"/>
        <end position="79"/>
    </location>
</feature>
<dbReference type="Pfam" id="PF00524">
    <property type="entry name" value="PPV_E1_N"/>
    <property type="match status" value="1"/>
</dbReference>
<evidence type="ECO:0000256" key="5">
    <source>
        <dbReference type="ARBA" id="ARBA00022705"/>
    </source>
</evidence>
<comment type="catalytic activity">
    <reaction evidence="13 15 16">
        <text>ATP + H2O = ADP + phosphate + H(+)</text>
        <dbReference type="Rhea" id="RHEA:13065"/>
        <dbReference type="ChEBI" id="CHEBI:15377"/>
        <dbReference type="ChEBI" id="CHEBI:15378"/>
        <dbReference type="ChEBI" id="CHEBI:30616"/>
        <dbReference type="ChEBI" id="CHEBI:43474"/>
        <dbReference type="ChEBI" id="CHEBI:456216"/>
        <dbReference type="EC" id="5.6.2.4"/>
    </reaction>
</comment>
<evidence type="ECO:0000256" key="3">
    <source>
        <dbReference type="ARBA" id="ARBA00022553"/>
    </source>
</evidence>
<dbReference type="Pfam" id="PF20450">
    <property type="entry name" value="PPV_E1_DBD"/>
    <property type="match status" value="1"/>
</dbReference>
<keyword evidence="9 15" id="KW-0067">ATP-binding</keyword>
<dbReference type="SUPFAM" id="SSF55464">
    <property type="entry name" value="Origin of replication-binding domain, RBD-like"/>
    <property type="match status" value="1"/>
</dbReference>
<keyword evidence="3 15" id="KW-0597">Phosphoprotein</keyword>
<feature type="modified residue" description="Phosphoserine; by host" evidence="15">
    <location>
        <position position="96"/>
    </location>
</feature>